<keyword evidence="1" id="KW-1133">Transmembrane helix</keyword>
<dbReference type="Pfam" id="PF00990">
    <property type="entry name" value="GGDEF"/>
    <property type="match status" value="1"/>
</dbReference>
<dbReference type="Gene3D" id="3.30.70.270">
    <property type="match status" value="1"/>
</dbReference>
<comment type="caution">
    <text evidence="3">The sequence shown here is derived from an EMBL/GenBank/DDBJ whole genome shotgun (WGS) entry which is preliminary data.</text>
</comment>
<dbReference type="RefSeq" id="WP_069701140.1">
    <property type="nucleotide sequence ID" value="NZ_MJAT01000003.1"/>
</dbReference>
<feature type="domain" description="GGDEF" evidence="2">
    <location>
        <begin position="567"/>
        <end position="699"/>
    </location>
</feature>
<accession>A0A1E5L8S0</accession>
<dbReference type="OrthoDB" id="9813903at2"/>
<evidence type="ECO:0000256" key="1">
    <source>
        <dbReference type="SAM" id="Phobius"/>
    </source>
</evidence>
<dbReference type="InterPro" id="IPR050469">
    <property type="entry name" value="Diguanylate_Cyclase"/>
</dbReference>
<dbReference type="EMBL" id="MJAT01000003">
    <property type="protein sequence ID" value="OEH86545.1"/>
    <property type="molecule type" value="Genomic_DNA"/>
</dbReference>
<dbReference type="PROSITE" id="PS50887">
    <property type="entry name" value="GGDEF"/>
    <property type="match status" value="1"/>
</dbReference>
<evidence type="ECO:0000313" key="4">
    <source>
        <dbReference type="Proteomes" id="UP000095255"/>
    </source>
</evidence>
<name>A0A1E5L8S0_9FIRM</name>
<dbReference type="CDD" id="cd18773">
    <property type="entry name" value="PDC1_HK_sensor"/>
    <property type="match status" value="1"/>
</dbReference>
<dbReference type="GO" id="GO:0052621">
    <property type="term" value="F:diguanylate cyclase activity"/>
    <property type="evidence" value="ECO:0007669"/>
    <property type="project" value="TreeGrafter"/>
</dbReference>
<dbReference type="SUPFAM" id="SSF55073">
    <property type="entry name" value="Nucleotide cyclase"/>
    <property type="match status" value="1"/>
</dbReference>
<keyword evidence="1" id="KW-0472">Membrane</keyword>
<dbReference type="AlphaFoldDB" id="A0A1E5L8S0"/>
<dbReference type="Proteomes" id="UP000095255">
    <property type="component" value="Unassembled WGS sequence"/>
</dbReference>
<keyword evidence="1" id="KW-0812">Transmembrane</keyword>
<dbReference type="CDD" id="cd01949">
    <property type="entry name" value="GGDEF"/>
    <property type="match status" value="1"/>
</dbReference>
<dbReference type="SMART" id="SM00267">
    <property type="entry name" value="GGDEF"/>
    <property type="match status" value="1"/>
</dbReference>
<dbReference type="PANTHER" id="PTHR45138:SF9">
    <property type="entry name" value="DIGUANYLATE CYCLASE DGCM-RELATED"/>
    <property type="match status" value="1"/>
</dbReference>
<protein>
    <recommendedName>
        <fullName evidence="2">GGDEF domain-containing protein</fullName>
    </recommendedName>
</protein>
<dbReference type="STRING" id="1390249.BHU72_13125"/>
<dbReference type="PANTHER" id="PTHR45138">
    <property type="entry name" value="REGULATORY COMPONENTS OF SENSORY TRANSDUCTION SYSTEM"/>
    <property type="match status" value="1"/>
</dbReference>
<dbReference type="NCBIfam" id="TIGR00254">
    <property type="entry name" value="GGDEF"/>
    <property type="match status" value="1"/>
</dbReference>
<dbReference type="Gene3D" id="3.30.450.20">
    <property type="entry name" value="PAS domain"/>
    <property type="match status" value="1"/>
</dbReference>
<gene>
    <name evidence="3" type="ORF">BHU72_13125</name>
</gene>
<keyword evidence="4" id="KW-1185">Reference proteome</keyword>
<evidence type="ECO:0000259" key="2">
    <source>
        <dbReference type="PROSITE" id="PS50887"/>
    </source>
</evidence>
<dbReference type="InterPro" id="IPR000160">
    <property type="entry name" value="GGDEF_dom"/>
</dbReference>
<organism evidence="3 4">
    <name type="scientific">Desulfuribacillus stibiiarsenatis</name>
    <dbReference type="NCBI Taxonomy" id="1390249"/>
    <lineage>
        <taxon>Bacteria</taxon>
        <taxon>Bacillati</taxon>
        <taxon>Bacillota</taxon>
        <taxon>Desulfuribacillia</taxon>
        <taxon>Desulfuribacillales</taxon>
        <taxon>Desulfuribacillaceae</taxon>
        <taxon>Desulfuribacillus</taxon>
    </lineage>
</organism>
<dbReference type="InterPro" id="IPR043128">
    <property type="entry name" value="Rev_trsase/Diguanyl_cyclase"/>
</dbReference>
<dbReference type="InterPro" id="IPR029787">
    <property type="entry name" value="Nucleotide_cyclase"/>
</dbReference>
<sequence>MKNKIKDKKSIVFKLTAFVILLIVIQAVLLTITMIVAGVLSQAKENAYQAFYEKVSNRKNIIQEEMKNRWTNMDPFVSKISRVLSNNTDTQSFFDEAIQDVIAMLRATEVTGAFIILEEDEREENGKAAIYVRDYDPLLNDISNSDLYLVAGPSELAKKLRIPLDQMWGYNLKLDESNRIFYDNPYTNASLTFQTQLLGYLSPPFQMSEDDLPIITYTMPLFDAEKRLRGVIGVEVSVNYVTQFLPATEILSKDSLGYMIGFQGDQSTDIHPIVMTGALQKRMIRNSEPLIFHNVDEERDIYSIENHKSGQPIFACVKAIELYHYNTPFEGEKWYLIGMITESHLLNYVVKIQRILWVSLLVSIVIGAFSGYIVSYYFTKPIIQLAKQVREGDKETALSFQPTGFTEVDELATAIVSANNALLESTIKMSRIIDLVEVPIGAFECRDESNHVFVTDQLQQVLSIDNKKMSRLVQHKELFKNMIEDIFRHPEPDEEGVYNINGYKWVRIKTVSYETSILGVVIDVTEEILQKKVIKQDRDHDPLTNILNRRAAQQGIEELMKMGSELNTAALLMFDLDNLKIINDTFGHKWGDIYIKEAARQLTLIADGRKIVGRRSGDEFVLFLHGYPSRDAIEEVIAQLYRNLEQEPIEYPNGEKKAISISAGLVWIENWEISYDELLQQADEMLYEAKEQAKGTCKY</sequence>
<proteinExistence type="predicted"/>
<reference evidence="3 4" key="1">
    <citation type="submission" date="2016-09" db="EMBL/GenBank/DDBJ databases">
        <title>Desulfuribacillus arsenicus sp. nov., an obligately anaerobic, dissimilatory arsenic- and antimonate-reducing bacterium isolated from anoxic sediments.</title>
        <authorList>
            <person name="Abin C.A."/>
            <person name="Hollibaugh J.T."/>
        </authorList>
    </citation>
    <scope>NUCLEOTIDE SEQUENCE [LARGE SCALE GENOMIC DNA]</scope>
    <source>
        <strain evidence="3 4">MLFW-2</strain>
    </source>
</reference>
<evidence type="ECO:0000313" key="3">
    <source>
        <dbReference type="EMBL" id="OEH86545.1"/>
    </source>
</evidence>
<feature type="transmembrane region" description="Helical" evidence="1">
    <location>
        <begin position="12"/>
        <end position="40"/>
    </location>
</feature>
<feature type="transmembrane region" description="Helical" evidence="1">
    <location>
        <begin position="355"/>
        <end position="378"/>
    </location>
</feature>